<dbReference type="InterPro" id="IPR036736">
    <property type="entry name" value="ACP-like_sf"/>
</dbReference>
<dbReference type="GO" id="GO:0031177">
    <property type="term" value="F:phosphopantetheine binding"/>
    <property type="evidence" value="ECO:0007669"/>
    <property type="project" value="InterPro"/>
</dbReference>
<evidence type="ECO:0000313" key="6">
    <source>
        <dbReference type="EMBL" id="ALG84881.1"/>
    </source>
</evidence>
<dbReference type="Proteomes" id="UP000063789">
    <property type="component" value="Chromosome"/>
</dbReference>
<dbReference type="Pfam" id="PF00668">
    <property type="entry name" value="Condensation"/>
    <property type="match status" value="2"/>
</dbReference>
<evidence type="ECO:0000313" key="7">
    <source>
        <dbReference type="Proteomes" id="UP000063789"/>
    </source>
</evidence>
<keyword evidence="3" id="KW-0597">Phosphoprotein</keyword>
<accession>A0A0N9N2L0</accession>
<evidence type="ECO:0000259" key="5">
    <source>
        <dbReference type="PROSITE" id="PS50075"/>
    </source>
</evidence>
<dbReference type="GO" id="GO:0044550">
    <property type="term" value="P:secondary metabolite biosynthetic process"/>
    <property type="evidence" value="ECO:0007669"/>
    <property type="project" value="TreeGrafter"/>
</dbReference>
<dbReference type="EMBL" id="CP011853">
    <property type="protein sequence ID" value="ALG84881.1"/>
    <property type="molecule type" value="Genomic_DNA"/>
</dbReference>
<dbReference type="Gene3D" id="3.30.559.10">
    <property type="entry name" value="Chloramphenicol acetyltransferase-like domain"/>
    <property type="match status" value="2"/>
</dbReference>
<evidence type="ECO:0000256" key="3">
    <source>
        <dbReference type="ARBA" id="ARBA00022553"/>
    </source>
</evidence>
<evidence type="ECO:0000256" key="1">
    <source>
        <dbReference type="ARBA" id="ARBA00001957"/>
    </source>
</evidence>
<dbReference type="InterPro" id="IPR010071">
    <property type="entry name" value="AA_adenyl_dom"/>
</dbReference>
<dbReference type="InterPro" id="IPR020845">
    <property type="entry name" value="AMP-binding_CS"/>
</dbReference>
<dbReference type="SUPFAM" id="SSF47336">
    <property type="entry name" value="ACP-like"/>
    <property type="match status" value="1"/>
</dbReference>
<dbReference type="InterPro" id="IPR042099">
    <property type="entry name" value="ANL_N_sf"/>
</dbReference>
<dbReference type="InterPro" id="IPR000873">
    <property type="entry name" value="AMP-dep_synth/lig_dom"/>
</dbReference>
<dbReference type="GO" id="GO:0003824">
    <property type="term" value="F:catalytic activity"/>
    <property type="evidence" value="ECO:0007669"/>
    <property type="project" value="InterPro"/>
</dbReference>
<dbReference type="InterPro" id="IPR006162">
    <property type="entry name" value="Ppantetheine_attach_site"/>
</dbReference>
<keyword evidence="7" id="KW-1185">Reference proteome</keyword>
<dbReference type="NCBIfam" id="TIGR01733">
    <property type="entry name" value="AA-adenyl-dom"/>
    <property type="match status" value="1"/>
</dbReference>
<dbReference type="Gene3D" id="3.40.50.12780">
    <property type="entry name" value="N-terminal domain of ligase-like"/>
    <property type="match status" value="1"/>
</dbReference>
<feature type="domain" description="Carrier" evidence="5">
    <location>
        <begin position="936"/>
        <end position="1010"/>
    </location>
</feature>
<dbReference type="UniPathway" id="UPA00011"/>
<dbReference type="CDD" id="cd05930">
    <property type="entry name" value="A_NRPS"/>
    <property type="match status" value="1"/>
</dbReference>
<dbReference type="GO" id="GO:0043041">
    <property type="term" value="P:amino acid activation for nonribosomal peptide biosynthetic process"/>
    <property type="evidence" value="ECO:0007669"/>
    <property type="project" value="TreeGrafter"/>
</dbReference>
<evidence type="ECO:0000256" key="4">
    <source>
        <dbReference type="SAM" id="MobiDB-lite"/>
    </source>
</evidence>
<dbReference type="SUPFAM" id="SSF56801">
    <property type="entry name" value="Acetyl-CoA synthetase-like"/>
    <property type="match status" value="1"/>
</dbReference>
<dbReference type="InterPro" id="IPR009081">
    <property type="entry name" value="PP-bd_ACP"/>
</dbReference>
<protein>
    <recommendedName>
        <fullName evidence="5">Carrier domain-containing protein</fullName>
    </recommendedName>
</protein>
<dbReference type="PATRIC" id="fig|1136941.3.peg.2174"/>
<gene>
    <name evidence="6" type="ORF">ACH46_10690</name>
</gene>
<comment type="cofactor">
    <cofactor evidence="1">
        <name>pantetheine 4'-phosphate</name>
        <dbReference type="ChEBI" id="CHEBI:47942"/>
    </cofactor>
</comment>
<dbReference type="PANTHER" id="PTHR45527">
    <property type="entry name" value="NONRIBOSOMAL PEPTIDE SYNTHETASE"/>
    <property type="match status" value="1"/>
</dbReference>
<dbReference type="SMART" id="SM00823">
    <property type="entry name" value="PKS_PP"/>
    <property type="match status" value="1"/>
</dbReference>
<dbReference type="RefSeq" id="WP_062392879.1">
    <property type="nucleotide sequence ID" value="NZ_CP011853.1"/>
</dbReference>
<dbReference type="InterPro" id="IPR001242">
    <property type="entry name" value="Condensation_dom"/>
</dbReference>
<dbReference type="Gene3D" id="3.30.300.30">
    <property type="match status" value="1"/>
</dbReference>
<keyword evidence="2" id="KW-0596">Phosphopantetheine</keyword>
<sequence length="1414" mass="150170">MRRLDLNRAQFSLWYAQQLLGDDVPLSIAQCLEITGPLHAGTLCRIVDEVTAEMEASTARLVTDADGPHLEIRSGTPSIVHRLSMADEPDPMSAAEAWMTEETEAPLPTSGPLIRCVLIHLGGDRWILYARAHHILLDGYGAGLLIRHAADRYRRAVDGDADERPDRGRRIPAPQSVAAILEHEERYRGSSREQLDRDHWRAAAIDDVDPMTVGDSDTAFTVRRHVVGRDLDRARFDGIGEVAGRAGVPTIVVLLAAGALLLARLRARRRVPLTLVTSARTSAALRAAPGTMSNLLPIIIDDDPDSTVDAHLRAVAATMSGALRHQQYRYEAILADAGRSGGGGLPVRIGPVVNILPAPPRISLGDGFDAAFRVLSTGPVADLNINVYPGRRDSLRVEIETNPAAHPARAGEALLAHLLAGVDALLLSDPDTLLGRLHLPASGSLDGPSVPADAPAHLADVYWSRRYSDRQAVVDGDEVLTHRQLAERAAGVTAELRARARPGDVVAVVCHRSVHTVIAAHAIAAAGMCVLPVDRALPEPRQRMMLDDADPAVILTERDLRACAPTGAGTVALATVPVGAPAYLLYTSGTTGSPKGIVVTHTGVAGLAATVDTAYGMDETSVVAHLASPGFDTAIVEMLAAARVGAALVVVPDHIRGGDELGDFLTRNRVTHLFITPAALATVPSESAETVSHLIVGGDVCPAPLMRRWARRSAVRCAYGPTETTCSVTLTGPIAADSAETSVPLGDPMVGVRLSVRDARLRPVPSGGDGDLYVSGPAVGLGVLNRPDATASRFVANPDAPGERMYRTGDRVRLDPNGGLRFLGRDDHQVKIRGVRVEPAEVDRIAVDSGLVSECVTVARRSDLGHRLHFYGVAAADVAADDLPRRLRAALTAALPAASVPSTFTVLDELPLTVNRKVDRGRLPAPQIHAASAYRGPRTETETVVVAAFEAALGRRGIGVDDDFFHLGGDSLIATAVAAHLSAAGLDVGVRDVFAAATPKRLAAQVRSGSTSRSARPVPSSDVPAPGVPVPLAPAQRDVYRRRHGIEHLIAFTIALPPTVDVAAIRAAVADLLCRHEMLRSVTTDDGQFVVDAAPDPAKWSIDVLDPANPEWARRHLHRTMDLAHRYPLRVGVAATDDRFHVAVAVHHLAVDGASLALLLSGLVGGGDAERATYREYAIMADARADERRAADVEHVRSTVDIDRILCLPAAQPRPPRWRSDGARVRARLSADRWTGLVDVAAERRVSVLTVLRAALATMLAADADTDTVTIGALVSGRDDGRFAKTVGMFVHTVPVPCPVAPTLAETVDAVRRAEDAAFSHSTTAFTTIVDALQADRPDRHPLFQVMLTVDDPLPTDAITPLPVPLAHCDLHFSVVPPRPDSPGHVELLYATALFDVAAASGLAEAFADRIGAT</sequence>
<dbReference type="InterPro" id="IPR023213">
    <property type="entry name" value="CAT-like_dom_sf"/>
</dbReference>
<dbReference type="OrthoDB" id="2472181at2"/>
<dbReference type="GO" id="GO:0008610">
    <property type="term" value="P:lipid biosynthetic process"/>
    <property type="evidence" value="ECO:0007669"/>
    <property type="project" value="UniProtKB-ARBA"/>
</dbReference>
<evidence type="ECO:0000256" key="2">
    <source>
        <dbReference type="ARBA" id="ARBA00022450"/>
    </source>
</evidence>
<dbReference type="PROSITE" id="PS00012">
    <property type="entry name" value="PHOSPHOPANTETHEINE"/>
    <property type="match status" value="1"/>
</dbReference>
<dbReference type="Pfam" id="PF00501">
    <property type="entry name" value="AMP-binding"/>
    <property type="match status" value="1"/>
</dbReference>
<feature type="region of interest" description="Disordered" evidence="4">
    <location>
        <begin position="1005"/>
        <end position="1029"/>
    </location>
</feature>
<proteinExistence type="predicted"/>
<dbReference type="Gene3D" id="3.30.559.30">
    <property type="entry name" value="Nonribosomal peptide synthetase, condensation domain"/>
    <property type="match status" value="2"/>
</dbReference>
<dbReference type="Gene3D" id="1.10.1200.10">
    <property type="entry name" value="ACP-like"/>
    <property type="match status" value="1"/>
</dbReference>
<dbReference type="InterPro" id="IPR045851">
    <property type="entry name" value="AMP-bd_C_sf"/>
</dbReference>
<dbReference type="PROSITE" id="PS00455">
    <property type="entry name" value="AMP_BINDING"/>
    <property type="match status" value="1"/>
</dbReference>
<dbReference type="STRING" id="1136941.ACH46_10690"/>
<dbReference type="KEGG" id="goq:ACH46_10690"/>
<dbReference type="PANTHER" id="PTHR45527:SF1">
    <property type="entry name" value="FATTY ACID SYNTHASE"/>
    <property type="match status" value="1"/>
</dbReference>
<reference evidence="7" key="1">
    <citation type="submission" date="2015-06" db="EMBL/GenBank/DDBJ databases">
        <title>Complete genome sequence and metabolic analysis of phthalate degradation pathway in Gordonia sp. QH-11.</title>
        <authorList>
            <person name="Jin D."/>
            <person name="Kong X."/>
            <person name="Bai Z."/>
        </authorList>
    </citation>
    <scope>NUCLEOTIDE SEQUENCE [LARGE SCALE GENOMIC DNA]</scope>
    <source>
        <strain evidence="7">QH-11</strain>
    </source>
</reference>
<dbReference type="PROSITE" id="PS50075">
    <property type="entry name" value="CARRIER"/>
    <property type="match status" value="1"/>
</dbReference>
<reference evidence="6 7" key="2">
    <citation type="journal article" date="2017" name="Int. J. Syst. Evol. Microbiol.">
        <title>Gordonia phthalatica sp. nov., a di-n-butyl phthalate-degrading bacterium isolated from activated sludge.</title>
        <authorList>
            <person name="Jin D."/>
            <person name="Kong X."/>
            <person name="Jia M."/>
            <person name="Yu X."/>
            <person name="Wang X."/>
            <person name="Zhuang X."/>
            <person name="Deng Y."/>
            <person name="Bai Z."/>
        </authorList>
    </citation>
    <scope>NUCLEOTIDE SEQUENCE [LARGE SCALE GENOMIC DNA]</scope>
    <source>
        <strain evidence="6 7">QH-11</strain>
    </source>
</reference>
<dbReference type="GO" id="GO:0005737">
    <property type="term" value="C:cytoplasm"/>
    <property type="evidence" value="ECO:0007669"/>
    <property type="project" value="TreeGrafter"/>
</dbReference>
<organism evidence="6 7">
    <name type="scientific">Gordonia phthalatica</name>
    <dbReference type="NCBI Taxonomy" id="1136941"/>
    <lineage>
        <taxon>Bacteria</taxon>
        <taxon>Bacillati</taxon>
        <taxon>Actinomycetota</taxon>
        <taxon>Actinomycetes</taxon>
        <taxon>Mycobacteriales</taxon>
        <taxon>Gordoniaceae</taxon>
        <taxon>Gordonia</taxon>
    </lineage>
</organism>
<dbReference type="InterPro" id="IPR020806">
    <property type="entry name" value="PKS_PP-bd"/>
</dbReference>
<dbReference type="SUPFAM" id="SSF52777">
    <property type="entry name" value="CoA-dependent acyltransferases"/>
    <property type="match status" value="4"/>
</dbReference>
<dbReference type="Pfam" id="PF00550">
    <property type="entry name" value="PP-binding"/>
    <property type="match status" value="1"/>
</dbReference>
<name>A0A0N9N2L0_9ACTN</name>